<feature type="compositionally biased region" description="Basic and acidic residues" evidence="1">
    <location>
        <begin position="150"/>
        <end position="168"/>
    </location>
</feature>
<accession>A0A6S6PPS1</accession>
<feature type="compositionally biased region" description="Basic and acidic residues" evidence="1">
    <location>
        <begin position="1"/>
        <end position="31"/>
    </location>
</feature>
<reference evidence="2 3" key="1">
    <citation type="submission" date="2020-07" db="EMBL/GenBank/DDBJ databases">
        <title>Complete Genome Sequence of an acetic acid bacterium, Acetobacter aceti JCM20276.</title>
        <authorList>
            <person name="Hirose Y."/>
            <person name="Mihara H."/>
        </authorList>
    </citation>
    <scope>NUCLEOTIDE SEQUENCE [LARGE SCALE GENOMIC DNA]</scope>
    <source>
        <strain evidence="2 3">JCM20276</strain>
    </source>
</reference>
<feature type="region of interest" description="Disordered" evidence="1">
    <location>
        <begin position="1"/>
        <end position="33"/>
    </location>
</feature>
<dbReference type="Proteomes" id="UP000515220">
    <property type="component" value="Chromosome"/>
</dbReference>
<evidence type="ECO:0000313" key="2">
    <source>
        <dbReference type="EMBL" id="BCI67164.1"/>
    </source>
</evidence>
<feature type="region of interest" description="Disordered" evidence="1">
    <location>
        <begin position="150"/>
        <end position="179"/>
    </location>
</feature>
<name>A0A6S6PPS1_ACEAC</name>
<proteinExistence type="predicted"/>
<dbReference type="EMBL" id="AP023326">
    <property type="protein sequence ID" value="BCI67164.1"/>
    <property type="molecule type" value="Genomic_DNA"/>
</dbReference>
<protein>
    <submittedName>
        <fullName evidence="2">Uncharacterized protein</fullName>
    </submittedName>
</protein>
<gene>
    <name evidence="2" type="ORF">AAJCM20276_17880</name>
</gene>
<dbReference type="RefSeq" id="WP_185229821.1">
    <property type="nucleotide sequence ID" value="NZ_AP023326.1"/>
</dbReference>
<dbReference type="AlphaFoldDB" id="A0A6S6PPS1"/>
<sequence>MISEEQEMRPVEQTDPERDALPHPEEKDGSKRVRSKISVSLKKIADVRGNAVWFRNKTLSLKEAAIIRKYWPYIERAISKIAGSAAFEIIADELIIVRVANIVIDHLPLHMRLILRKTGMDRLLVAALSKIKKQIIQKISDLRAEKLAREGKPTVETHMDGDKEKNEHYGVSSVKQDDD</sequence>
<evidence type="ECO:0000313" key="3">
    <source>
        <dbReference type="Proteomes" id="UP000515220"/>
    </source>
</evidence>
<organism evidence="2 3">
    <name type="scientific">Acetobacter aceti</name>
    <dbReference type="NCBI Taxonomy" id="435"/>
    <lineage>
        <taxon>Bacteria</taxon>
        <taxon>Pseudomonadati</taxon>
        <taxon>Pseudomonadota</taxon>
        <taxon>Alphaproteobacteria</taxon>
        <taxon>Acetobacterales</taxon>
        <taxon>Acetobacteraceae</taxon>
        <taxon>Acetobacter</taxon>
        <taxon>Acetobacter subgen. Acetobacter</taxon>
    </lineage>
</organism>
<evidence type="ECO:0000256" key="1">
    <source>
        <dbReference type="SAM" id="MobiDB-lite"/>
    </source>
</evidence>